<organism evidence="3 4">
    <name type="scientific">Xanthomonas vasicola</name>
    <dbReference type="NCBI Taxonomy" id="56459"/>
    <lineage>
        <taxon>Bacteria</taxon>
        <taxon>Pseudomonadati</taxon>
        <taxon>Pseudomonadota</taxon>
        <taxon>Gammaproteobacteria</taxon>
        <taxon>Lysobacterales</taxon>
        <taxon>Lysobacteraceae</taxon>
        <taxon>Xanthomonas</taxon>
    </lineage>
</organism>
<dbReference type="InterPro" id="IPR027417">
    <property type="entry name" value="P-loop_NTPase"/>
</dbReference>
<dbReference type="Gene3D" id="3.40.50.300">
    <property type="entry name" value="P-loop containing nucleotide triphosphate hydrolases"/>
    <property type="match status" value="2"/>
</dbReference>
<evidence type="ECO:0000313" key="3">
    <source>
        <dbReference type="EMBL" id="TWQ50315.1"/>
    </source>
</evidence>
<evidence type="ECO:0000259" key="1">
    <source>
        <dbReference type="Pfam" id="PF13175"/>
    </source>
</evidence>
<reference evidence="4" key="1">
    <citation type="journal article" date="2020" name="Phytopathology">
        <title>Genomic acquisitions in emerging populations of Xanthomonas vasicola pv. vasculorum infecting corn in the U.S. and Argentina.</title>
        <authorList>
            <person name="Perez-Quintero A.L."/>
        </authorList>
    </citation>
    <scope>NUCLEOTIDE SEQUENCE [LARGE SCALE GENOMIC DNA]</scope>
    <source>
        <strain evidence="4">Xvh-L</strain>
    </source>
</reference>
<gene>
    <name evidence="3" type="ORF">FQK01_18940</name>
</gene>
<dbReference type="RefSeq" id="WP_039432069.1">
    <property type="nucleotide sequence ID" value="NZ_JAUPCI020000002.1"/>
</dbReference>
<dbReference type="CDD" id="cd00267">
    <property type="entry name" value="ABC_ATPase"/>
    <property type="match status" value="1"/>
</dbReference>
<dbReference type="PANTHER" id="PTHR43581:SF4">
    <property type="entry name" value="ATP_GTP PHOSPHATASE"/>
    <property type="match status" value="1"/>
</dbReference>
<dbReference type="SUPFAM" id="SSF52540">
    <property type="entry name" value="P-loop containing nucleoside triphosphate hydrolases"/>
    <property type="match status" value="1"/>
</dbReference>
<dbReference type="EMBL" id="VOCK01000041">
    <property type="protein sequence ID" value="TWQ50315.1"/>
    <property type="molecule type" value="Genomic_DNA"/>
</dbReference>
<evidence type="ECO:0000313" key="4">
    <source>
        <dbReference type="Proteomes" id="UP000320455"/>
    </source>
</evidence>
<dbReference type="AlphaFoldDB" id="A0ABD7S7J7"/>
<dbReference type="PANTHER" id="PTHR43581">
    <property type="entry name" value="ATP/GTP PHOSPHATASE"/>
    <property type="match status" value="1"/>
</dbReference>
<dbReference type="InterPro" id="IPR003959">
    <property type="entry name" value="ATPase_AAA_core"/>
</dbReference>
<name>A0ABD7S7J7_XANVA</name>
<protein>
    <submittedName>
        <fullName evidence="3">AAA family ATPase</fullName>
    </submittedName>
</protein>
<accession>A0ABD7S7J7</accession>
<dbReference type="InterPro" id="IPR041685">
    <property type="entry name" value="AAA_GajA/Old/RecF-like"/>
</dbReference>
<comment type="caution">
    <text evidence="3">The sequence shown here is derived from an EMBL/GenBank/DDBJ whole genome shotgun (WGS) entry which is preliminary data.</text>
</comment>
<dbReference type="Pfam" id="PF13304">
    <property type="entry name" value="AAA_21"/>
    <property type="match status" value="1"/>
</dbReference>
<dbReference type="Proteomes" id="UP000320455">
    <property type="component" value="Unassembled WGS sequence"/>
</dbReference>
<dbReference type="Pfam" id="PF13175">
    <property type="entry name" value="AAA_15"/>
    <property type="match status" value="1"/>
</dbReference>
<keyword evidence="4" id="KW-1185">Reference proteome</keyword>
<evidence type="ECO:0000259" key="2">
    <source>
        <dbReference type="Pfam" id="PF13304"/>
    </source>
</evidence>
<feature type="domain" description="ATPase AAA-type core" evidence="2">
    <location>
        <begin position="208"/>
        <end position="303"/>
    </location>
</feature>
<dbReference type="InterPro" id="IPR051396">
    <property type="entry name" value="Bact_Antivir_Def_Nuclease"/>
</dbReference>
<proteinExistence type="predicted"/>
<feature type="domain" description="Endonuclease GajA/Old nuclease/RecF-like AAA" evidence="1">
    <location>
        <begin position="1"/>
        <end position="43"/>
    </location>
</feature>
<sequence length="554" mass="61052">MKLESIKVEKFKRIDAIELPITYLNILVGSNGSGKSSILQALHLASCLMRQVDRIRAGSTAMVSINDLDYLPSDQYWKLGHGADWGNKGNSPSSKVEFRFLDDVAGVVPPNIVTAKLVMRSARNAGISVQGELPESARPLFRGQNVFFSGFIPGISGIPNVEQKNSKRVVLKACSFGDSNVYLRNALNLLSAADIAKIEEWLEPLLGPIKIKIVFDESKDFDIHAHAELNGRSTPLELLGTGFLQLIQIFCYILLFKPKILLIDEPDIHLHPTIQEKLAGSLLEIARAQEIKIVMSTHSPFIVRGAPVDANVVWLADGEIKSDERFVVELALGWGAFGKQVIIVSEDAKNELLKKLIQQWPEIERSVTVLPGRGYKHLLTRSEAEELRTSLGGKFKVLVHRDRDSLTDVEATQLVDSYGVEGVGLWLTDQSDLESEFCNPSFLSSLTGESLAVCDDWIVQIVTANAIPISDQFSKQRAAHNEELHAAGGSPTNAEVWAELQHRPLRGAKGKYVMGQLKNKVPGRAYSEASVECHKGFPELAPSLKNAIELLLDQ</sequence>